<gene>
    <name evidence="9" type="ORF">MSPICULIGERA_LOCUS13903</name>
</gene>
<dbReference type="PANTHER" id="PTHR13390:SF0">
    <property type="entry name" value="LIPID DROPLET-ASSOCIATED HYDROLASE"/>
    <property type="match status" value="1"/>
</dbReference>
<evidence type="ECO:0000256" key="3">
    <source>
        <dbReference type="ARBA" id="ARBA00019242"/>
    </source>
</evidence>
<dbReference type="Gene3D" id="3.40.50.1820">
    <property type="entry name" value="alpha/beta hydrolase"/>
    <property type="match status" value="1"/>
</dbReference>
<dbReference type="GO" id="GO:0019915">
    <property type="term" value="P:lipid storage"/>
    <property type="evidence" value="ECO:0007669"/>
    <property type="project" value="InterPro"/>
</dbReference>
<comment type="similarity">
    <text evidence="2">Belongs to the AB hydrolase superfamily. LDAH family.</text>
</comment>
<dbReference type="GO" id="GO:0005811">
    <property type="term" value="C:lipid droplet"/>
    <property type="evidence" value="ECO:0007669"/>
    <property type="project" value="UniProtKB-SubCell"/>
</dbReference>
<reference evidence="9" key="1">
    <citation type="submission" date="2023-06" db="EMBL/GenBank/DDBJ databases">
        <authorList>
            <person name="Delattre M."/>
        </authorList>
    </citation>
    <scope>NUCLEOTIDE SEQUENCE</scope>
    <source>
        <strain evidence="9">AF72</strain>
    </source>
</reference>
<dbReference type="Pfam" id="PF10230">
    <property type="entry name" value="LIDHydrolase"/>
    <property type="match status" value="1"/>
</dbReference>
<sequence length="332" mass="38633">MRESVMLREIARRVDWVLVGGRWTRFSVMGTDLSPRVLEIDNKGEDDDRIIILMIPGNPGNEGFYADFGKQVLRNLLEREERIGDKKFNYLFYTVSHLNHVPMPNEVRTSGTHKHHDRFLLDEQVQHKLDFIREYLPKGQRVYIFGHSIGSYMMLRVLPYIKDDYNIRKVVGLFPTVERMAISDNGRRLGRLLLTLNENDWLAKAITFWIDHLPFPVKRWLVGFNLGKENVPIDVTKSATELLHMNVFRNIVHMSADELIKVADLDMTLLAHKDMTHMYYGTCDGWVPNTYGEAMKQLLPNGHVQFDDENCEHAFVVRDGHIVAKKVVHYIS</sequence>
<accession>A0AA36G4J5</accession>
<evidence type="ECO:0000256" key="8">
    <source>
        <dbReference type="ARBA" id="ARBA00049527"/>
    </source>
</evidence>
<keyword evidence="4" id="KW-0551">Lipid droplet</keyword>
<evidence type="ECO:0000256" key="1">
    <source>
        <dbReference type="ARBA" id="ARBA00004502"/>
    </source>
</evidence>
<evidence type="ECO:0000256" key="7">
    <source>
        <dbReference type="ARBA" id="ARBA00039150"/>
    </source>
</evidence>
<dbReference type="EMBL" id="CATQJA010002640">
    <property type="protein sequence ID" value="CAJ0575594.1"/>
    <property type="molecule type" value="Genomic_DNA"/>
</dbReference>
<dbReference type="InterPro" id="IPR019363">
    <property type="entry name" value="LDAH"/>
</dbReference>
<dbReference type="SUPFAM" id="SSF53474">
    <property type="entry name" value="alpha/beta-Hydrolases"/>
    <property type="match status" value="1"/>
</dbReference>
<protein>
    <recommendedName>
        <fullName evidence="3">Lipid droplet-associated hydrolase</fullName>
        <ecNumber evidence="7">3.1.1.13</ecNumber>
    </recommendedName>
    <alternativeName>
        <fullName evidence="6">Lipid droplet-associated serine hydrolase</fullName>
    </alternativeName>
</protein>
<name>A0AA36G4J5_9BILA</name>
<dbReference type="Proteomes" id="UP001177023">
    <property type="component" value="Unassembled WGS sequence"/>
</dbReference>
<evidence type="ECO:0000256" key="2">
    <source>
        <dbReference type="ARBA" id="ARBA00008300"/>
    </source>
</evidence>
<comment type="catalytic activity">
    <reaction evidence="8">
        <text>a cholesterol ester + H2O = cholesterol + a fatty acid + H(+)</text>
        <dbReference type="Rhea" id="RHEA:36403"/>
        <dbReference type="ChEBI" id="CHEBI:15377"/>
        <dbReference type="ChEBI" id="CHEBI:15378"/>
        <dbReference type="ChEBI" id="CHEBI:16113"/>
        <dbReference type="ChEBI" id="CHEBI:17002"/>
        <dbReference type="ChEBI" id="CHEBI:28868"/>
        <dbReference type="EC" id="3.1.1.13"/>
    </reaction>
    <physiologicalReaction direction="left-to-right" evidence="8">
        <dbReference type="Rhea" id="RHEA:36404"/>
    </physiologicalReaction>
</comment>
<comment type="caution">
    <text evidence="9">The sequence shown here is derived from an EMBL/GenBank/DDBJ whole genome shotgun (WGS) entry which is preliminary data.</text>
</comment>
<evidence type="ECO:0000256" key="4">
    <source>
        <dbReference type="ARBA" id="ARBA00022677"/>
    </source>
</evidence>
<dbReference type="EC" id="3.1.1.13" evidence="7"/>
<dbReference type="InterPro" id="IPR029058">
    <property type="entry name" value="AB_hydrolase_fold"/>
</dbReference>
<evidence type="ECO:0000256" key="5">
    <source>
        <dbReference type="ARBA" id="ARBA00022801"/>
    </source>
</evidence>
<evidence type="ECO:0000256" key="6">
    <source>
        <dbReference type="ARBA" id="ARBA00031924"/>
    </source>
</evidence>
<proteinExistence type="inferred from homology"/>
<feature type="non-terminal residue" evidence="9">
    <location>
        <position position="332"/>
    </location>
</feature>
<organism evidence="9 10">
    <name type="scientific">Mesorhabditis spiculigera</name>
    <dbReference type="NCBI Taxonomy" id="96644"/>
    <lineage>
        <taxon>Eukaryota</taxon>
        <taxon>Metazoa</taxon>
        <taxon>Ecdysozoa</taxon>
        <taxon>Nematoda</taxon>
        <taxon>Chromadorea</taxon>
        <taxon>Rhabditida</taxon>
        <taxon>Rhabditina</taxon>
        <taxon>Rhabditomorpha</taxon>
        <taxon>Rhabditoidea</taxon>
        <taxon>Rhabditidae</taxon>
        <taxon>Mesorhabditinae</taxon>
        <taxon>Mesorhabditis</taxon>
    </lineage>
</organism>
<evidence type="ECO:0000313" key="9">
    <source>
        <dbReference type="EMBL" id="CAJ0575594.1"/>
    </source>
</evidence>
<dbReference type="GO" id="GO:0004771">
    <property type="term" value="F:sterol ester esterase activity"/>
    <property type="evidence" value="ECO:0007669"/>
    <property type="project" value="UniProtKB-EC"/>
</dbReference>
<dbReference type="FunFam" id="3.40.50.1820:FF:000448">
    <property type="entry name" value="Protein CBG16920"/>
    <property type="match status" value="1"/>
</dbReference>
<comment type="subcellular location">
    <subcellularLocation>
        <location evidence="1">Lipid droplet</location>
    </subcellularLocation>
</comment>
<dbReference type="AlphaFoldDB" id="A0AA36G4J5"/>
<keyword evidence="5" id="KW-0378">Hydrolase</keyword>
<dbReference type="PANTHER" id="PTHR13390">
    <property type="entry name" value="LIPASE"/>
    <property type="match status" value="1"/>
</dbReference>
<evidence type="ECO:0000313" key="10">
    <source>
        <dbReference type="Proteomes" id="UP001177023"/>
    </source>
</evidence>
<keyword evidence="10" id="KW-1185">Reference proteome</keyword>